<dbReference type="SMART" id="SM00895">
    <property type="entry name" value="FCD"/>
    <property type="match status" value="1"/>
</dbReference>
<dbReference type="EMBL" id="CP039288">
    <property type="protein sequence ID" value="QCC05170.1"/>
    <property type="molecule type" value="Genomic_DNA"/>
</dbReference>
<evidence type="ECO:0000256" key="2">
    <source>
        <dbReference type="ARBA" id="ARBA00023125"/>
    </source>
</evidence>
<dbReference type="PANTHER" id="PTHR43537">
    <property type="entry name" value="TRANSCRIPTIONAL REGULATOR, GNTR FAMILY"/>
    <property type="match status" value="1"/>
</dbReference>
<dbReference type="KEGG" id="reh:H16_B0878"/>
<dbReference type="InterPro" id="IPR036390">
    <property type="entry name" value="WH_DNA-bd_sf"/>
</dbReference>
<dbReference type="InterPro" id="IPR036388">
    <property type="entry name" value="WH-like_DNA-bd_sf"/>
</dbReference>
<dbReference type="Gene3D" id="1.20.120.530">
    <property type="entry name" value="GntR ligand-binding domain-like"/>
    <property type="match status" value="1"/>
</dbReference>
<dbReference type="OrthoDB" id="5243844at2"/>
<dbReference type="CDD" id="cd07377">
    <property type="entry name" value="WHTH_GntR"/>
    <property type="match status" value="1"/>
</dbReference>
<keyword evidence="1" id="KW-0805">Transcription regulation</keyword>
<dbReference type="HOGENOM" id="CLU_017584_5_0_4"/>
<gene>
    <name evidence="5" type="ordered locus">H16_B0878</name>
    <name evidence="6" type="ORF">E6A55_23590</name>
</gene>
<evidence type="ECO:0000256" key="3">
    <source>
        <dbReference type="ARBA" id="ARBA00023163"/>
    </source>
</evidence>
<reference evidence="5 7" key="1">
    <citation type="journal article" date="2006" name="Nat. Biotechnol.">
        <title>Genome sequence of the bioplastic-producing 'Knallgas' bacterium Ralstonia eutropha H16.</title>
        <authorList>
            <person name="Pohlmann A."/>
            <person name="Fricke W.F."/>
            <person name="Reinecke F."/>
            <person name="Kusian B."/>
            <person name="Liesegang H."/>
            <person name="Cramm R."/>
            <person name="Eitinger T."/>
            <person name="Ewering C."/>
            <person name="Potter M."/>
            <person name="Schwartz E."/>
            <person name="Strittmatter A."/>
            <person name="Voss I."/>
            <person name="Gottschalk G."/>
            <person name="Steinbuechel A."/>
            <person name="Friedrich B."/>
            <person name="Bowien B."/>
        </authorList>
    </citation>
    <scope>NUCLEOTIDE SEQUENCE [LARGE SCALE GENOMIC DNA]</scope>
    <source>
        <strain evidence="7">ATCC 17699 / DSM 428 / KCTC 22496 / NCIMB 10442 / H16 / Stanier 337</strain>
        <strain evidence="5">H16</strain>
    </source>
</reference>
<proteinExistence type="predicted"/>
<protein>
    <submittedName>
        <fullName evidence="6">GntR family transcriptional regulator</fullName>
    </submittedName>
    <submittedName>
        <fullName evidence="5">Transcriptional regulator, GntR-family</fullName>
    </submittedName>
</protein>
<dbReference type="STRING" id="381666.H16_B0878"/>
<dbReference type="SMART" id="SM00345">
    <property type="entry name" value="HTH_GNTR"/>
    <property type="match status" value="1"/>
</dbReference>
<evidence type="ECO:0000259" key="4">
    <source>
        <dbReference type="PROSITE" id="PS50949"/>
    </source>
</evidence>
<dbReference type="eggNOG" id="COG1802">
    <property type="taxonomic scope" value="Bacteria"/>
</dbReference>
<dbReference type="Pfam" id="PF07729">
    <property type="entry name" value="FCD"/>
    <property type="match status" value="1"/>
</dbReference>
<dbReference type="InterPro" id="IPR000524">
    <property type="entry name" value="Tscrpt_reg_HTH_GntR"/>
</dbReference>
<keyword evidence="2" id="KW-0238">DNA-binding</keyword>
<dbReference type="Pfam" id="PF00392">
    <property type="entry name" value="GntR"/>
    <property type="match status" value="1"/>
</dbReference>
<dbReference type="InterPro" id="IPR008920">
    <property type="entry name" value="TF_FadR/GntR_C"/>
</dbReference>
<reference evidence="6 8" key="2">
    <citation type="submission" date="2019-04" db="EMBL/GenBank/DDBJ databases">
        <title>Long-read de novo sequencing of Cupriavidus necator H16.</title>
        <authorList>
            <person name="Little G.T."/>
            <person name="Ehsaan M."/>
            <person name="Arenas-Lopez C."/>
            <person name="Jawed K."/>
            <person name="Winzer K."/>
            <person name="Kovacs K."/>
            <person name="Malys N."/>
            <person name="Minton N.P."/>
        </authorList>
    </citation>
    <scope>NUCLEOTIDE SEQUENCE [LARGE SCALE GENOMIC DNA]</scope>
    <source>
        <strain evidence="6 8">H16</strain>
    </source>
</reference>
<dbReference type="Proteomes" id="UP000296079">
    <property type="component" value="Chromosome 2"/>
</dbReference>
<dbReference type="PROSITE" id="PS50949">
    <property type="entry name" value="HTH_GNTR"/>
    <property type="match status" value="1"/>
</dbReference>
<dbReference type="PANTHER" id="PTHR43537:SF53">
    <property type="entry name" value="HTH-TYPE TRANSCRIPTIONAL REPRESSOR NANR"/>
    <property type="match status" value="1"/>
</dbReference>
<accession>Q0K2V4</accession>
<feature type="domain" description="HTH gntR-type" evidence="4">
    <location>
        <begin position="4"/>
        <end position="71"/>
    </location>
</feature>
<keyword evidence="7" id="KW-1185">Reference proteome</keyword>
<keyword evidence="3" id="KW-0804">Transcription</keyword>
<evidence type="ECO:0000313" key="5">
    <source>
        <dbReference type="EMBL" id="CAJ95670.1"/>
    </source>
</evidence>
<evidence type="ECO:0000313" key="8">
    <source>
        <dbReference type="Proteomes" id="UP000296079"/>
    </source>
</evidence>
<evidence type="ECO:0000313" key="7">
    <source>
        <dbReference type="Proteomes" id="UP000008210"/>
    </source>
</evidence>
<organism evidence="5 7">
    <name type="scientific">Cupriavidus necator (strain ATCC 17699 / DSM 428 / KCTC 22496 / NCIMB 10442 / H16 / Stanier 337)</name>
    <name type="common">Ralstonia eutropha</name>
    <dbReference type="NCBI Taxonomy" id="381666"/>
    <lineage>
        <taxon>Bacteria</taxon>
        <taxon>Pseudomonadati</taxon>
        <taxon>Pseudomonadota</taxon>
        <taxon>Betaproteobacteria</taxon>
        <taxon>Burkholderiales</taxon>
        <taxon>Burkholderiaceae</taxon>
        <taxon>Cupriavidus</taxon>
    </lineage>
</organism>
<dbReference type="InterPro" id="IPR011711">
    <property type="entry name" value="GntR_C"/>
</dbReference>
<sequence length="223" mass="24344">MAAKAEAPSIAERISQAIMEHRVAPGMKLAEERLALAFRVSRTKIRQALTVLAKEGLVQLHPNRGAYVTSPSVQEAQDLFAARRVVERDIVCNVVARAGKAGLRRLRQHLAKEARARADNDHRTLIKLTGEFHMLLAELGGNSFFIKLMGELCPLTCLIIALYNAPNAPACPDDEHSGIVDAIEAGDAATACARMLAHLDHVERELNLGPRDKGDVDWEAVFG</sequence>
<dbReference type="SUPFAM" id="SSF48008">
    <property type="entry name" value="GntR ligand-binding domain-like"/>
    <property type="match status" value="1"/>
</dbReference>
<dbReference type="EMBL" id="AM260480">
    <property type="protein sequence ID" value="CAJ95670.1"/>
    <property type="molecule type" value="Genomic_DNA"/>
</dbReference>
<dbReference type="AlphaFoldDB" id="Q0K2V4"/>
<dbReference type="Proteomes" id="UP000008210">
    <property type="component" value="Chromosome 2"/>
</dbReference>
<dbReference type="SUPFAM" id="SSF46785">
    <property type="entry name" value="Winged helix' DNA-binding domain"/>
    <property type="match status" value="1"/>
</dbReference>
<dbReference type="Gene3D" id="1.10.10.10">
    <property type="entry name" value="Winged helix-like DNA-binding domain superfamily/Winged helix DNA-binding domain"/>
    <property type="match status" value="1"/>
</dbReference>
<name>Q0K2V4_CUPNH</name>
<dbReference type="GO" id="GO:0003700">
    <property type="term" value="F:DNA-binding transcription factor activity"/>
    <property type="evidence" value="ECO:0007669"/>
    <property type="project" value="InterPro"/>
</dbReference>
<dbReference type="GO" id="GO:0003677">
    <property type="term" value="F:DNA binding"/>
    <property type="evidence" value="ECO:0007669"/>
    <property type="project" value="UniProtKB-KW"/>
</dbReference>
<evidence type="ECO:0000313" key="6">
    <source>
        <dbReference type="EMBL" id="QCC05170.1"/>
    </source>
</evidence>
<evidence type="ECO:0000256" key="1">
    <source>
        <dbReference type="ARBA" id="ARBA00023015"/>
    </source>
</evidence>